<dbReference type="EC" id="4.2.1.77" evidence="3"/>
<evidence type="ECO:0000256" key="2">
    <source>
        <dbReference type="ARBA" id="ARBA00007529"/>
    </source>
</evidence>
<keyword evidence="5" id="KW-1185">Reference proteome</keyword>
<protein>
    <recommendedName>
        <fullName evidence="3">trans-L-3-hydroxyproline dehydratase</fullName>
        <ecNumber evidence="3">4.2.1.77</ecNumber>
    </recommendedName>
</protein>
<dbReference type="InParanoid" id="A0A7M7RH78"/>
<dbReference type="OMA" id="ANCMPTH"/>
<dbReference type="RefSeq" id="XP_787917.3">
    <property type="nucleotide sequence ID" value="XM_782824.5"/>
</dbReference>
<dbReference type="GO" id="GO:0016836">
    <property type="term" value="F:hydro-lyase activity"/>
    <property type="evidence" value="ECO:0000318"/>
    <property type="project" value="GO_Central"/>
</dbReference>
<dbReference type="OrthoDB" id="6409228at2759"/>
<dbReference type="KEGG" id="spu:582891"/>
<dbReference type="PANTHER" id="PTHR33442">
    <property type="entry name" value="TRANS-3-HYDROXY-L-PROLINE DEHYDRATASE"/>
    <property type="match status" value="1"/>
</dbReference>
<name>A0A7M7RH78_STRPU</name>
<evidence type="ECO:0000313" key="4">
    <source>
        <dbReference type="EnsemblMetazoa" id="XP_787917"/>
    </source>
</evidence>
<evidence type="ECO:0000256" key="3">
    <source>
        <dbReference type="ARBA" id="ARBA00013105"/>
    </source>
</evidence>
<dbReference type="EnsemblMetazoa" id="XM_782824">
    <property type="protein sequence ID" value="XP_787917"/>
    <property type="gene ID" value="LOC582891"/>
</dbReference>
<dbReference type="GeneID" id="582891"/>
<comment type="catalytic activity">
    <reaction evidence="1">
        <text>trans-3-hydroxy-L-proline = 1-pyrroline-2-carboxylate + H2O</text>
        <dbReference type="Rhea" id="RHEA:10320"/>
        <dbReference type="ChEBI" id="CHEBI:15377"/>
        <dbReference type="ChEBI" id="CHEBI:39785"/>
        <dbReference type="ChEBI" id="CHEBI:57938"/>
        <dbReference type="EC" id="4.2.1.77"/>
    </reaction>
</comment>
<dbReference type="InterPro" id="IPR008794">
    <property type="entry name" value="Pro_racemase_fam"/>
</dbReference>
<dbReference type="FunFam" id="3.10.310.10:FF:000003">
    <property type="entry name" value="Proline racemase"/>
    <property type="match status" value="1"/>
</dbReference>
<dbReference type="PANTHER" id="PTHR33442:SF1">
    <property type="entry name" value="TRANS-3-HYDROXY-L-PROLINE DEHYDRATASE"/>
    <property type="match status" value="1"/>
</dbReference>
<reference evidence="5" key="1">
    <citation type="submission" date="2015-02" db="EMBL/GenBank/DDBJ databases">
        <title>Genome sequencing for Strongylocentrotus purpuratus.</title>
        <authorList>
            <person name="Murali S."/>
            <person name="Liu Y."/>
            <person name="Vee V."/>
            <person name="English A."/>
            <person name="Wang M."/>
            <person name="Skinner E."/>
            <person name="Han Y."/>
            <person name="Muzny D.M."/>
            <person name="Worley K.C."/>
            <person name="Gibbs R.A."/>
        </authorList>
    </citation>
    <scope>NUCLEOTIDE SEQUENCE</scope>
</reference>
<reference evidence="4" key="2">
    <citation type="submission" date="2021-01" db="UniProtKB">
        <authorList>
            <consortium name="EnsemblMetazoa"/>
        </authorList>
    </citation>
    <scope>IDENTIFICATION</scope>
</reference>
<evidence type="ECO:0000256" key="1">
    <source>
        <dbReference type="ARBA" id="ARBA00001148"/>
    </source>
</evidence>
<proteinExistence type="inferred from homology"/>
<dbReference type="AlphaFoldDB" id="A0A7M7RH78"/>
<dbReference type="PIRSF" id="PIRSF029792">
    <property type="entry name" value="Pro_racemase"/>
    <property type="match status" value="1"/>
</dbReference>
<accession>A0A7M7RH78</accession>
<evidence type="ECO:0000313" key="5">
    <source>
        <dbReference type="Proteomes" id="UP000007110"/>
    </source>
</evidence>
<dbReference type="SFLD" id="SFLDS00028">
    <property type="entry name" value="Proline_Racemase"/>
    <property type="match status" value="1"/>
</dbReference>
<dbReference type="Proteomes" id="UP000007110">
    <property type="component" value="Unassembled WGS sequence"/>
</dbReference>
<dbReference type="Pfam" id="PF05544">
    <property type="entry name" value="Pro_racemase"/>
    <property type="match status" value="1"/>
</dbReference>
<sequence>MVDAVIAKSPYKIHTMEMNVGGDPLRIVVSGFPEMEGDTLVERYRFARDRLDHVRRAIILEPRGHYDMWGAVPVKPDNPEAHIGAFYLNAEGYNFMCGHATIGLARYTVDSGVVERKSPETQLNIQLPCGLLKAYVEYNEETKTTGRTRFTSVPAFLWAKDAEIEVPGFGKVVVDVSFGGVFYVLVSTTQLGLDICKSPLSGLKDAGIAITKAANAAIKVEHPDNSDINCIVGTILTDGKETPDTDTTYNLLVYGDQGMIARAPCGSGTVSRVAMQVAKGLTDLHQPRFYKSRWGSSFIAKAVEKTKVGDRDAVRIEVSGQGHYIGKNMFFCEENDVMGKGFMVD</sequence>
<dbReference type="Gene3D" id="3.10.310.10">
    <property type="entry name" value="Diaminopimelate Epimerase, Chain A, domain 1"/>
    <property type="match status" value="2"/>
</dbReference>
<dbReference type="GO" id="GO:0050346">
    <property type="term" value="F:trans-L-3-hydroxyproline dehydratase activity"/>
    <property type="evidence" value="ECO:0007669"/>
    <property type="project" value="UniProtKB-EC"/>
</dbReference>
<comment type="similarity">
    <text evidence="2">Belongs to the proline racemase family.</text>
</comment>
<organism evidence="4 5">
    <name type="scientific">Strongylocentrotus purpuratus</name>
    <name type="common">Purple sea urchin</name>
    <dbReference type="NCBI Taxonomy" id="7668"/>
    <lineage>
        <taxon>Eukaryota</taxon>
        <taxon>Metazoa</taxon>
        <taxon>Echinodermata</taxon>
        <taxon>Eleutherozoa</taxon>
        <taxon>Echinozoa</taxon>
        <taxon>Echinoidea</taxon>
        <taxon>Euechinoidea</taxon>
        <taxon>Echinacea</taxon>
        <taxon>Camarodonta</taxon>
        <taxon>Echinidea</taxon>
        <taxon>Strongylocentrotidae</taxon>
        <taxon>Strongylocentrotus</taxon>
    </lineage>
</organism>
<dbReference type="SUPFAM" id="SSF54506">
    <property type="entry name" value="Diaminopimelate epimerase-like"/>
    <property type="match status" value="1"/>
</dbReference>